<protein>
    <submittedName>
        <fullName evidence="1">Uncharacterized protein</fullName>
    </submittedName>
</protein>
<keyword evidence="2" id="KW-1185">Reference proteome</keyword>
<dbReference type="AlphaFoldDB" id="A0A8S1UCT1"/>
<dbReference type="Proteomes" id="UP000689195">
    <property type="component" value="Unassembled WGS sequence"/>
</dbReference>
<gene>
    <name evidence="1" type="ORF">PPENT_87.1.T0370014</name>
</gene>
<sequence length="104" mass="12123">MCKYHNCHISFNCLTASVNLKNFLPIKSQETLVNVMQQKNAANYQLELCGWLLCQEDNQTIKNFKQITDFEVCRIQRKRYQSKSNGVMNSCITQSCNSYTRQSN</sequence>
<comment type="caution">
    <text evidence="1">The sequence shown here is derived from an EMBL/GenBank/DDBJ whole genome shotgun (WGS) entry which is preliminary data.</text>
</comment>
<reference evidence="1" key="1">
    <citation type="submission" date="2021-01" db="EMBL/GenBank/DDBJ databases">
        <authorList>
            <consortium name="Genoscope - CEA"/>
            <person name="William W."/>
        </authorList>
    </citation>
    <scope>NUCLEOTIDE SEQUENCE</scope>
</reference>
<organism evidence="1 2">
    <name type="scientific">Paramecium pentaurelia</name>
    <dbReference type="NCBI Taxonomy" id="43138"/>
    <lineage>
        <taxon>Eukaryota</taxon>
        <taxon>Sar</taxon>
        <taxon>Alveolata</taxon>
        <taxon>Ciliophora</taxon>
        <taxon>Intramacronucleata</taxon>
        <taxon>Oligohymenophorea</taxon>
        <taxon>Peniculida</taxon>
        <taxon>Parameciidae</taxon>
        <taxon>Paramecium</taxon>
    </lineage>
</organism>
<dbReference type="EMBL" id="CAJJDO010000037">
    <property type="protein sequence ID" value="CAD8161773.1"/>
    <property type="molecule type" value="Genomic_DNA"/>
</dbReference>
<name>A0A8S1UCT1_9CILI</name>
<proteinExistence type="predicted"/>
<evidence type="ECO:0000313" key="1">
    <source>
        <dbReference type="EMBL" id="CAD8161773.1"/>
    </source>
</evidence>
<accession>A0A8S1UCT1</accession>
<evidence type="ECO:0000313" key="2">
    <source>
        <dbReference type="Proteomes" id="UP000689195"/>
    </source>
</evidence>